<gene>
    <name evidence="2" type="ORF">SAMN04489812_2852</name>
</gene>
<dbReference type="Gene3D" id="2.120.10.10">
    <property type="match status" value="1"/>
</dbReference>
<protein>
    <recommendedName>
        <fullName evidence="4">BNR repeat-like domain-containing protein</fullName>
    </recommendedName>
</protein>
<dbReference type="EMBL" id="LT629772">
    <property type="protein sequence ID" value="SDS73658.1"/>
    <property type="molecule type" value="Genomic_DNA"/>
</dbReference>
<dbReference type="CDD" id="cd15482">
    <property type="entry name" value="Sialidase_non-viral"/>
    <property type="match status" value="1"/>
</dbReference>
<accession>A0A1H1UM96</accession>
<keyword evidence="1" id="KW-0732">Signal</keyword>
<feature type="signal peptide" evidence="1">
    <location>
        <begin position="1"/>
        <end position="27"/>
    </location>
</feature>
<evidence type="ECO:0008006" key="4">
    <source>
        <dbReference type="Google" id="ProtNLM"/>
    </source>
</evidence>
<dbReference type="PANTHER" id="PTHR38792">
    <property type="entry name" value="BNR/ASP-BOX REPEAT DOMAIN PROTEIN (AFU_ORTHOLOGUE AFUA_7G06430)-RELATED"/>
    <property type="match status" value="1"/>
</dbReference>
<dbReference type="OrthoDB" id="5958808at2"/>
<reference evidence="2 3" key="1">
    <citation type="submission" date="2016-10" db="EMBL/GenBank/DDBJ databases">
        <authorList>
            <person name="de Groot N.N."/>
        </authorList>
    </citation>
    <scope>NUCLEOTIDE SEQUENCE [LARGE SCALE GENOMIC DNA]</scope>
    <source>
        <strain evidence="2 3">DSM 21800</strain>
    </source>
</reference>
<evidence type="ECO:0000256" key="1">
    <source>
        <dbReference type="SAM" id="SignalP"/>
    </source>
</evidence>
<dbReference type="SUPFAM" id="SSF50939">
    <property type="entry name" value="Sialidases"/>
    <property type="match status" value="1"/>
</dbReference>
<organism evidence="2 3">
    <name type="scientific">Microlunatus soli</name>
    <dbReference type="NCBI Taxonomy" id="630515"/>
    <lineage>
        <taxon>Bacteria</taxon>
        <taxon>Bacillati</taxon>
        <taxon>Actinomycetota</taxon>
        <taxon>Actinomycetes</taxon>
        <taxon>Propionibacteriales</taxon>
        <taxon>Propionibacteriaceae</taxon>
        <taxon>Microlunatus</taxon>
    </lineage>
</organism>
<keyword evidence="3" id="KW-1185">Reference proteome</keyword>
<dbReference type="STRING" id="630515.SAMN04489812_2852"/>
<dbReference type="InterPro" id="IPR036278">
    <property type="entry name" value="Sialidase_sf"/>
</dbReference>
<evidence type="ECO:0000313" key="3">
    <source>
        <dbReference type="Proteomes" id="UP000199103"/>
    </source>
</evidence>
<dbReference type="Proteomes" id="UP000199103">
    <property type="component" value="Chromosome I"/>
</dbReference>
<sequence length="391" mass="40965">MSRALKLLLSFCSVAALMIIGIVPASAAPPGGAENGTRLMGGVALYPRVIRLQHSGPATGRIIASAVTFDADGAGIGAIFASTDRGRSFTRIGSVADPGAAEGLCCSTLYELPRRVGTLSAGTLLWSASVGQGAEVRRMTLPVWASSDHGRTWRKLGTVATSPNAGGLWEPEFTVSRDGRLVLFVSDESQQPTHSQTLVASVSTDGGSWTPLRNVVAADDPALRPGMPVVRRLPHGDYLMSYEICGPGEGCRQRIRRSADGIDWGDPTDLGTLIGTADGSHFRHAPTISWYADGSRDGALLSVGQMLYDSAGAVAAGNGSTILTTGGAPEDPWATAEAPVRIADPYDNYCPNYSSSLLPMPERGRLLELATGYDADGVCTTYFGTGKLPRP</sequence>
<evidence type="ECO:0000313" key="2">
    <source>
        <dbReference type="EMBL" id="SDS73658.1"/>
    </source>
</evidence>
<feature type="chain" id="PRO_5009262307" description="BNR repeat-like domain-containing protein" evidence="1">
    <location>
        <begin position="28"/>
        <end position="391"/>
    </location>
</feature>
<proteinExistence type="predicted"/>
<name>A0A1H1UM96_9ACTN</name>
<dbReference type="AlphaFoldDB" id="A0A1H1UM96"/>
<dbReference type="PANTHER" id="PTHR38792:SF3">
    <property type="entry name" value="BNR_ASP-BOX REPEAT DOMAIN PROTEIN (AFU_ORTHOLOGUE AFUA_7G06430)-RELATED"/>
    <property type="match status" value="1"/>
</dbReference>
<dbReference type="RefSeq" id="WP_091525780.1">
    <property type="nucleotide sequence ID" value="NZ_LT629772.1"/>
</dbReference>